<feature type="transmembrane region" description="Helical" evidence="5">
    <location>
        <begin position="213"/>
        <end position="231"/>
    </location>
</feature>
<organism evidence="7 8">
    <name type="scientific">Candidatus Woesebacteria bacterium GW2011_GWD1_38_10</name>
    <dbReference type="NCBI Taxonomy" id="1618592"/>
    <lineage>
        <taxon>Bacteria</taxon>
        <taxon>Candidatus Woeseibacteriota</taxon>
    </lineage>
</organism>
<evidence type="ECO:0000313" key="7">
    <source>
        <dbReference type="EMBL" id="KKQ46910.1"/>
    </source>
</evidence>
<keyword evidence="4 5" id="KW-0472">Membrane</keyword>
<feature type="transmembrane region" description="Helical" evidence="5">
    <location>
        <begin position="102"/>
        <end position="121"/>
    </location>
</feature>
<evidence type="ECO:0000259" key="6">
    <source>
        <dbReference type="Pfam" id="PF04932"/>
    </source>
</evidence>
<evidence type="ECO:0000256" key="4">
    <source>
        <dbReference type="ARBA" id="ARBA00023136"/>
    </source>
</evidence>
<name>A0A0G0I7E8_9BACT</name>
<sequence>ENPSWYAEVRGETIMRAVGVFPDPHMFSFFLGFGALFALSVVIFYPKRKIFSFFVFIVCSLTLFLTFSRGGYLGFLAGVCALIVVSWPKLSVKAKKLFRVSLLAATVCVFIWGGPVASRFISSFDSNEGSNAGRLEIWREVVYLSRDSFWTGAGLGNYPLLLNPYENYRSAVTSHNLYLDILVETGVFGLIAWIVFLFYCFKNSLRQIRSEEAIARVFGAGCFGFFVYFSVHSFFETAIFNPTILAFLMIAAGLSASLNHNSPLSSLRRGLGL</sequence>
<feature type="domain" description="O-antigen ligase-related" evidence="6">
    <location>
        <begin position="54"/>
        <end position="194"/>
    </location>
</feature>
<dbReference type="InterPro" id="IPR051533">
    <property type="entry name" value="WaaL-like"/>
</dbReference>
<keyword evidence="2 5" id="KW-0812">Transmembrane</keyword>
<feature type="transmembrane region" description="Helical" evidence="5">
    <location>
        <begin position="25"/>
        <end position="45"/>
    </location>
</feature>
<feature type="transmembrane region" description="Helical" evidence="5">
    <location>
        <begin position="177"/>
        <end position="201"/>
    </location>
</feature>
<reference evidence="7 8" key="1">
    <citation type="journal article" date="2015" name="Nature">
        <title>rRNA introns, odd ribosomes, and small enigmatic genomes across a large radiation of phyla.</title>
        <authorList>
            <person name="Brown C.T."/>
            <person name="Hug L.A."/>
            <person name="Thomas B.C."/>
            <person name="Sharon I."/>
            <person name="Castelle C.J."/>
            <person name="Singh A."/>
            <person name="Wilkins M.J."/>
            <person name="Williams K.H."/>
            <person name="Banfield J.F."/>
        </authorList>
    </citation>
    <scope>NUCLEOTIDE SEQUENCE [LARGE SCALE GENOMIC DNA]</scope>
</reference>
<feature type="non-terminal residue" evidence="7">
    <location>
        <position position="1"/>
    </location>
</feature>
<dbReference type="EMBL" id="LBTW01000064">
    <property type="protein sequence ID" value="KKQ46910.1"/>
    <property type="molecule type" value="Genomic_DNA"/>
</dbReference>
<dbReference type="PANTHER" id="PTHR37422">
    <property type="entry name" value="TEICHURONIC ACID BIOSYNTHESIS PROTEIN TUAE"/>
    <property type="match status" value="1"/>
</dbReference>
<dbReference type="InterPro" id="IPR007016">
    <property type="entry name" value="O-antigen_ligase-rel_domated"/>
</dbReference>
<gene>
    <name evidence="7" type="ORF">US67_C0064G0001</name>
</gene>
<evidence type="ECO:0000256" key="5">
    <source>
        <dbReference type="SAM" id="Phobius"/>
    </source>
</evidence>
<feature type="transmembrane region" description="Helical" evidence="5">
    <location>
        <begin position="237"/>
        <end position="259"/>
    </location>
</feature>
<comment type="caution">
    <text evidence="7">The sequence shown here is derived from an EMBL/GenBank/DDBJ whole genome shotgun (WGS) entry which is preliminary data.</text>
</comment>
<evidence type="ECO:0000256" key="1">
    <source>
        <dbReference type="ARBA" id="ARBA00004141"/>
    </source>
</evidence>
<dbReference type="Pfam" id="PF04932">
    <property type="entry name" value="Wzy_C"/>
    <property type="match status" value="1"/>
</dbReference>
<protein>
    <submittedName>
        <fullName evidence="7">O-antigen polymerase</fullName>
    </submittedName>
</protein>
<dbReference type="Proteomes" id="UP000034366">
    <property type="component" value="Unassembled WGS sequence"/>
</dbReference>
<dbReference type="PANTHER" id="PTHR37422:SF13">
    <property type="entry name" value="LIPOPOLYSACCHARIDE BIOSYNTHESIS PROTEIN PA4999-RELATED"/>
    <property type="match status" value="1"/>
</dbReference>
<keyword evidence="3 5" id="KW-1133">Transmembrane helix</keyword>
<feature type="transmembrane region" description="Helical" evidence="5">
    <location>
        <begin position="73"/>
        <end position="90"/>
    </location>
</feature>
<dbReference type="GO" id="GO:0016020">
    <property type="term" value="C:membrane"/>
    <property type="evidence" value="ECO:0007669"/>
    <property type="project" value="UniProtKB-SubCell"/>
</dbReference>
<evidence type="ECO:0000256" key="3">
    <source>
        <dbReference type="ARBA" id="ARBA00022989"/>
    </source>
</evidence>
<comment type="subcellular location">
    <subcellularLocation>
        <location evidence="1">Membrane</location>
        <topology evidence="1">Multi-pass membrane protein</topology>
    </subcellularLocation>
</comment>
<accession>A0A0G0I7E8</accession>
<evidence type="ECO:0000313" key="8">
    <source>
        <dbReference type="Proteomes" id="UP000034366"/>
    </source>
</evidence>
<dbReference type="AlphaFoldDB" id="A0A0G0I7E8"/>
<feature type="transmembrane region" description="Helical" evidence="5">
    <location>
        <begin position="50"/>
        <end position="67"/>
    </location>
</feature>
<evidence type="ECO:0000256" key="2">
    <source>
        <dbReference type="ARBA" id="ARBA00022692"/>
    </source>
</evidence>
<proteinExistence type="predicted"/>